<comment type="caution">
    <text evidence="1">The sequence shown here is derived from an EMBL/GenBank/DDBJ whole genome shotgun (WGS) entry which is preliminary data.</text>
</comment>
<name>A0A4S8KF62_MUSBA</name>
<sequence length="84" mass="9093">MTRSMVPFTSPWRHGTAWACISKRPEMLICSSVISKTMSKQSVAAIPSASSSIDQNWFPSTRAIKPAHKHAGAAELCIGSCMVK</sequence>
<dbReference type="EMBL" id="PYDT01000001">
    <property type="protein sequence ID" value="THU73879.1"/>
    <property type="molecule type" value="Genomic_DNA"/>
</dbReference>
<keyword evidence="2" id="KW-1185">Reference proteome</keyword>
<proteinExistence type="predicted"/>
<organism evidence="1 2">
    <name type="scientific">Musa balbisiana</name>
    <name type="common">Banana</name>
    <dbReference type="NCBI Taxonomy" id="52838"/>
    <lineage>
        <taxon>Eukaryota</taxon>
        <taxon>Viridiplantae</taxon>
        <taxon>Streptophyta</taxon>
        <taxon>Embryophyta</taxon>
        <taxon>Tracheophyta</taxon>
        <taxon>Spermatophyta</taxon>
        <taxon>Magnoliopsida</taxon>
        <taxon>Liliopsida</taxon>
        <taxon>Zingiberales</taxon>
        <taxon>Musaceae</taxon>
        <taxon>Musa</taxon>
    </lineage>
</organism>
<accession>A0A4S8KF62</accession>
<dbReference type="AlphaFoldDB" id="A0A4S8KF62"/>
<protein>
    <submittedName>
        <fullName evidence="1">Uncharacterized protein</fullName>
    </submittedName>
</protein>
<evidence type="ECO:0000313" key="2">
    <source>
        <dbReference type="Proteomes" id="UP000317650"/>
    </source>
</evidence>
<gene>
    <name evidence="1" type="ORF">C4D60_Mb04t27490</name>
</gene>
<reference evidence="1 2" key="1">
    <citation type="journal article" date="2019" name="Nat. Plants">
        <title>Genome sequencing of Musa balbisiana reveals subgenome evolution and function divergence in polyploid bananas.</title>
        <authorList>
            <person name="Yao X."/>
        </authorList>
    </citation>
    <scope>NUCLEOTIDE SEQUENCE [LARGE SCALE GENOMIC DNA]</scope>
    <source>
        <strain evidence="2">cv. DH-PKW</strain>
        <tissue evidence="1">Leaves</tissue>
    </source>
</reference>
<dbReference type="Proteomes" id="UP000317650">
    <property type="component" value="Chromosome 4"/>
</dbReference>
<evidence type="ECO:0000313" key="1">
    <source>
        <dbReference type="EMBL" id="THU73879.1"/>
    </source>
</evidence>